<evidence type="ECO:0000259" key="7">
    <source>
        <dbReference type="Pfam" id="PF17827"/>
    </source>
</evidence>
<dbReference type="InterPro" id="IPR007848">
    <property type="entry name" value="Small_mtfrase_dom"/>
</dbReference>
<dbReference type="EC" id="2.1.1.297" evidence="5"/>
<dbReference type="InterPro" id="IPR050320">
    <property type="entry name" value="N5-glutamine_MTase"/>
</dbReference>
<evidence type="ECO:0000256" key="4">
    <source>
        <dbReference type="ARBA" id="ARBA00048391"/>
    </source>
</evidence>
<keyword evidence="2 5" id="KW-0808">Transferase</keyword>
<protein>
    <recommendedName>
        <fullName evidence="5">Release factor glutamine methyltransferase</fullName>
        <shortName evidence="5">RF MTase</shortName>
        <ecNumber evidence="5">2.1.1.297</ecNumber>
    </recommendedName>
    <alternativeName>
        <fullName evidence="5">N5-glutamine methyltransferase PrmC</fullName>
    </alternativeName>
    <alternativeName>
        <fullName evidence="5">Protein-(glutamine-N5) MTase PrmC</fullName>
    </alternativeName>
    <alternativeName>
        <fullName evidence="5">Protein-glutamine N-methyltransferase PrmC</fullName>
    </alternativeName>
</protein>
<dbReference type="Pfam" id="PF17827">
    <property type="entry name" value="PrmC_N"/>
    <property type="match status" value="1"/>
</dbReference>
<reference evidence="8 9" key="1">
    <citation type="submission" date="2019-06" db="EMBL/GenBank/DDBJ databases">
        <title>Enrichment of Autotrophic Halophilic Microorganisms from Red Sea Brine Pool Using Microbial Electrosynthesis System.</title>
        <authorList>
            <person name="Alqahtani M.F."/>
            <person name="Bajracharya S."/>
            <person name="Katuri K.P."/>
            <person name="Ali M."/>
            <person name="Saikaly P.E."/>
        </authorList>
    </citation>
    <scope>NUCLEOTIDE SEQUENCE [LARGE SCALE GENOMIC DNA]</scope>
    <source>
        <strain evidence="8">MES6</strain>
    </source>
</reference>
<dbReference type="SUPFAM" id="SSF53335">
    <property type="entry name" value="S-adenosyl-L-methionine-dependent methyltransferases"/>
    <property type="match status" value="1"/>
</dbReference>
<keyword evidence="1 5" id="KW-0489">Methyltransferase</keyword>
<sequence>MSEDGGPADDPSLEVGRALREAIHYLDKHGIEGAARDAGHLMAHVLGVDPSRLILMAHDAMTAKQHDRFRGLVRRRAGREPVSHLTGQRLFYGRRFKVGPDVLDPRPETETLIEAALERPFDTVLDIGVGSGAILVTLLAERLAARGVGTELSPQALNVARENARRLGVEERCAFVQGDWFAGVGGQFDLIVSNPPYIAAEEMEGLAPELRHEPRMALTDEGDGLGAYRAIAAGLRAHLAPGGCVLLEIGPMQGGAVSNLLREAGLVDISVLPDLDGRDRVVRGMRGENATETAVNPRKSA</sequence>
<feature type="domain" description="Release factor glutamine methyltransferase N-terminal" evidence="7">
    <location>
        <begin position="18"/>
        <end position="87"/>
    </location>
</feature>
<feature type="binding site" evidence="5">
    <location>
        <position position="194"/>
    </location>
    <ligand>
        <name>S-adenosyl-L-methionine</name>
        <dbReference type="ChEBI" id="CHEBI:59789"/>
    </ligand>
</feature>
<dbReference type="InterPro" id="IPR029063">
    <property type="entry name" value="SAM-dependent_MTases_sf"/>
</dbReference>
<dbReference type="InterPro" id="IPR019874">
    <property type="entry name" value="RF_methyltr_PrmC"/>
</dbReference>
<dbReference type="RefSeq" id="WP_273248748.1">
    <property type="nucleotide sequence ID" value="NZ_VENJ01000006.1"/>
</dbReference>
<dbReference type="PANTHER" id="PTHR18895">
    <property type="entry name" value="HEMK METHYLTRANSFERASE"/>
    <property type="match status" value="1"/>
</dbReference>
<evidence type="ECO:0000256" key="1">
    <source>
        <dbReference type="ARBA" id="ARBA00022603"/>
    </source>
</evidence>
<dbReference type="GO" id="GO:0102559">
    <property type="term" value="F:peptide chain release factor N(5)-glutamine methyltransferase activity"/>
    <property type="evidence" value="ECO:0007669"/>
    <property type="project" value="UniProtKB-EC"/>
</dbReference>
<dbReference type="EMBL" id="VENJ01000006">
    <property type="protein sequence ID" value="MTJ04153.1"/>
    <property type="molecule type" value="Genomic_DNA"/>
</dbReference>
<dbReference type="HAMAP" id="MF_02126">
    <property type="entry name" value="RF_methyltr_PrmC"/>
    <property type="match status" value="1"/>
</dbReference>
<comment type="catalytic activity">
    <reaction evidence="4 5">
        <text>L-glutaminyl-[peptide chain release factor] + S-adenosyl-L-methionine = N(5)-methyl-L-glutaminyl-[peptide chain release factor] + S-adenosyl-L-homocysteine + H(+)</text>
        <dbReference type="Rhea" id="RHEA:42896"/>
        <dbReference type="Rhea" id="RHEA-COMP:10271"/>
        <dbReference type="Rhea" id="RHEA-COMP:10272"/>
        <dbReference type="ChEBI" id="CHEBI:15378"/>
        <dbReference type="ChEBI" id="CHEBI:30011"/>
        <dbReference type="ChEBI" id="CHEBI:57856"/>
        <dbReference type="ChEBI" id="CHEBI:59789"/>
        <dbReference type="ChEBI" id="CHEBI:61891"/>
        <dbReference type="EC" id="2.1.1.297"/>
    </reaction>
</comment>
<evidence type="ECO:0000256" key="2">
    <source>
        <dbReference type="ARBA" id="ARBA00022679"/>
    </source>
</evidence>
<feature type="binding site" evidence="5">
    <location>
        <position position="151"/>
    </location>
    <ligand>
        <name>S-adenosyl-L-methionine</name>
        <dbReference type="ChEBI" id="CHEBI:59789"/>
    </ligand>
</feature>
<dbReference type="InterPro" id="IPR040758">
    <property type="entry name" value="PrmC_N"/>
</dbReference>
<feature type="binding site" evidence="5">
    <location>
        <begin position="128"/>
        <end position="132"/>
    </location>
    <ligand>
        <name>S-adenosyl-L-methionine</name>
        <dbReference type="ChEBI" id="CHEBI:59789"/>
    </ligand>
</feature>
<feature type="binding site" evidence="5">
    <location>
        <begin position="194"/>
        <end position="197"/>
    </location>
    <ligand>
        <name>substrate</name>
    </ligand>
</feature>
<evidence type="ECO:0000256" key="3">
    <source>
        <dbReference type="ARBA" id="ARBA00022691"/>
    </source>
</evidence>
<evidence type="ECO:0000256" key="5">
    <source>
        <dbReference type="HAMAP-Rule" id="MF_02126"/>
    </source>
</evidence>
<accession>A0A7C9L6X2</accession>
<gene>
    <name evidence="5 8" type="primary">prmC</name>
    <name evidence="8" type="ORF">FH759_05580</name>
</gene>
<evidence type="ECO:0000313" key="8">
    <source>
        <dbReference type="EMBL" id="MTJ04153.1"/>
    </source>
</evidence>
<feature type="domain" description="Methyltransferase small" evidence="6">
    <location>
        <begin position="109"/>
        <end position="222"/>
    </location>
</feature>
<feature type="binding site" evidence="5">
    <location>
        <position position="180"/>
    </location>
    <ligand>
        <name>S-adenosyl-L-methionine</name>
        <dbReference type="ChEBI" id="CHEBI:59789"/>
    </ligand>
</feature>
<dbReference type="PANTHER" id="PTHR18895:SF74">
    <property type="entry name" value="MTRF1L RELEASE FACTOR GLUTAMINE METHYLTRANSFERASE"/>
    <property type="match status" value="1"/>
</dbReference>
<keyword evidence="3 5" id="KW-0949">S-adenosyl-L-methionine</keyword>
<dbReference type="NCBIfam" id="TIGR00536">
    <property type="entry name" value="hemK_fam"/>
    <property type="match status" value="1"/>
</dbReference>
<dbReference type="Pfam" id="PF05175">
    <property type="entry name" value="MTS"/>
    <property type="match status" value="1"/>
</dbReference>
<dbReference type="InterPro" id="IPR002052">
    <property type="entry name" value="DNA_methylase_N6_adenine_CS"/>
</dbReference>
<evidence type="ECO:0000313" key="9">
    <source>
        <dbReference type="Proteomes" id="UP000483078"/>
    </source>
</evidence>
<name>A0A7C9L6X2_9RHOB</name>
<organism evidence="8 9">
    <name type="scientific">Sediminimonas qiaohouensis</name>
    <dbReference type="NCBI Taxonomy" id="552061"/>
    <lineage>
        <taxon>Bacteria</taxon>
        <taxon>Pseudomonadati</taxon>
        <taxon>Pseudomonadota</taxon>
        <taxon>Alphaproteobacteria</taxon>
        <taxon>Rhodobacterales</taxon>
        <taxon>Roseobacteraceae</taxon>
        <taxon>Sediminimonas</taxon>
    </lineage>
</organism>
<dbReference type="NCBIfam" id="TIGR03534">
    <property type="entry name" value="RF_mod_PrmC"/>
    <property type="match status" value="1"/>
</dbReference>
<evidence type="ECO:0000259" key="6">
    <source>
        <dbReference type="Pfam" id="PF05175"/>
    </source>
</evidence>
<dbReference type="CDD" id="cd02440">
    <property type="entry name" value="AdoMet_MTases"/>
    <property type="match status" value="1"/>
</dbReference>
<comment type="function">
    <text evidence="5">Methylates the class 1 translation termination release factors RF1/PrfA and RF2/PrfB on the glutamine residue of the universally conserved GGQ motif.</text>
</comment>
<dbReference type="AlphaFoldDB" id="A0A7C9L6X2"/>
<comment type="similarity">
    <text evidence="5">Belongs to the protein N5-glutamine methyltransferase family. PrmC subfamily.</text>
</comment>
<dbReference type="GO" id="GO:0032259">
    <property type="term" value="P:methylation"/>
    <property type="evidence" value="ECO:0007669"/>
    <property type="project" value="UniProtKB-KW"/>
</dbReference>
<proteinExistence type="inferred from homology"/>
<dbReference type="Gene3D" id="1.10.8.10">
    <property type="entry name" value="DNA helicase RuvA subunit, C-terminal domain"/>
    <property type="match status" value="1"/>
</dbReference>
<comment type="caution">
    <text evidence="8">The sequence shown here is derived from an EMBL/GenBank/DDBJ whole genome shotgun (WGS) entry which is preliminary data.</text>
</comment>
<dbReference type="Gene3D" id="3.40.50.150">
    <property type="entry name" value="Vaccinia Virus protein VP39"/>
    <property type="match status" value="1"/>
</dbReference>
<dbReference type="GO" id="GO:0003676">
    <property type="term" value="F:nucleic acid binding"/>
    <property type="evidence" value="ECO:0007669"/>
    <property type="project" value="InterPro"/>
</dbReference>
<dbReference type="PROSITE" id="PS00092">
    <property type="entry name" value="N6_MTASE"/>
    <property type="match status" value="1"/>
</dbReference>
<dbReference type="InterPro" id="IPR004556">
    <property type="entry name" value="HemK-like"/>
</dbReference>
<dbReference type="Proteomes" id="UP000483078">
    <property type="component" value="Unassembled WGS sequence"/>
</dbReference>